<keyword evidence="3" id="KW-1185">Reference proteome</keyword>
<proteinExistence type="predicted"/>
<feature type="signal peptide" evidence="1">
    <location>
        <begin position="1"/>
        <end position="17"/>
    </location>
</feature>
<sequence>MKKLLVLFVFCCSFLNAQYLVEETDISDNTSELAKLSIYYDLNNPMEFYRLKCENAVYAQFPGGENAFKQTLFSNLQSYLDTSLYSVNGTFELILFVNKAGNLQSFQLKPEVPNSNLLYRDLELALRRMNPKWTPAKCGGVATDSKLRQKLNFRTEASDI</sequence>
<protein>
    <recommendedName>
        <fullName evidence="4">TonB C-terminal domain-containing protein</fullName>
    </recommendedName>
</protein>
<organism evidence="2 3">
    <name type="scientific">Kaistella pullorum</name>
    <dbReference type="NCBI Taxonomy" id="2763074"/>
    <lineage>
        <taxon>Bacteria</taxon>
        <taxon>Pseudomonadati</taxon>
        <taxon>Bacteroidota</taxon>
        <taxon>Flavobacteriia</taxon>
        <taxon>Flavobacteriales</taxon>
        <taxon>Weeksellaceae</taxon>
        <taxon>Chryseobacterium group</taxon>
        <taxon>Kaistella</taxon>
    </lineage>
</organism>
<comment type="caution">
    <text evidence="2">The sequence shown here is derived from an EMBL/GenBank/DDBJ whole genome shotgun (WGS) entry which is preliminary data.</text>
</comment>
<dbReference type="Proteomes" id="UP000626242">
    <property type="component" value="Unassembled WGS sequence"/>
</dbReference>
<dbReference type="EMBL" id="JACSPS010000001">
    <property type="protein sequence ID" value="MBD8017313.1"/>
    <property type="molecule type" value="Genomic_DNA"/>
</dbReference>
<name>A0ABR8WK12_9FLAO</name>
<evidence type="ECO:0000313" key="2">
    <source>
        <dbReference type="EMBL" id="MBD8017313.1"/>
    </source>
</evidence>
<reference evidence="2 3" key="1">
    <citation type="submission" date="2020-08" db="EMBL/GenBank/DDBJ databases">
        <title>A Genomic Blueprint of the Chicken Gut Microbiome.</title>
        <authorList>
            <person name="Gilroy R."/>
            <person name="Ravi A."/>
            <person name="Getino M."/>
            <person name="Pursley I."/>
            <person name="Horton D.L."/>
            <person name="Alikhan N.-F."/>
            <person name="Baker D."/>
            <person name="Gharbi K."/>
            <person name="Hall N."/>
            <person name="Watson M."/>
            <person name="Adriaenssens E.M."/>
            <person name="Foster-Nyarko E."/>
            <person name="Jarju S."/>
            <person name="Secka A."/>
            <person name="Antonio M."/>
            <person name="Oren A."/>
            <person name="Chaudhuri R."/>
            <person name="La Ragione R.M."/>
            <person name="Hildebrand F."/>
            <person name="Pallen M.J."/>
        </authorList>
    </citation>
    <scope>NUCLEOTIDE SEQUENCE [LARGE SCALE GENOMIC DNA]</scope>
    <source>
        <strain evidence="2 3">Sa1CVA4</strain>
    </source>
</reference>
<accession>A0ABR8WK12</accession>
<feature type="chain" id="PRO_5047445818" description="TonB C-terminal domain-containing protein" evidence="1">
    <location>
        <begin position="18"/>
        <end position="160"/>
    </location>
</feature>
<evidence type="ECO:0000256" key="1">
    <source>
        <dbReference type="SAM" id="SignalP"/>
    </source>
</evidence>
<dbReference type="RefSeq" id="WP_251832518.1">
    <property type="nucleotide sequence ID" value="NZ_JACSPS010000001.1"/>
</dbReference>
<evidence type="ECO:0008006" key="4">
    <source>
        <dbReference type="Google" id="ProtNLM"/>
    </source>
</evidence>
<evidence type="ECO:0000313" key="3">
    <source>
        <dbReference type="Proteomes" id="UP000626242"/>
    </source>
</evidence>
<keyword evidence="1" id="KW-0732">Signal</keyword>
<gene>
    <name evidence="2" type="ORF">H9628_02405</name>
</gene>